<keyword evidence="2" id="KW-1185">Reference proteome</keyword>
<accession>C6XRT6</accession>
<dbReference type="HOGENOM" id="CLU_509739_0_0_5"/>
<reference evidence="2" key="1">
    <citation type="journal article" date="2011" name="J. Bacteriol.">
        <title>Genome sequences of eight morphologically diverse alphaproteobacteria.</title>
        <authorList>
            <consortium name="US DOE Joint Genome Institute"/>
            <person name="Brown P.J."/>
            <person name="Kysela D.T."/>
            <person name="Buechlein A."/>
            <person name="Hemmerich C."/>
            <person name="Brun Y.V."/>
        </authorList>
    </citation>
    <scope>NUCLEOTIDE SEQUENCE [LARGE SCALE GENOMIC DNA]</scope>
    <source>
        <strain evidence="2">ATCC 49814 / DSM 5838 / IFAM 1418</strain>
    </source>
</reference>
<evidence type="ECO:0000313" key="2">
    <source>
        <dbReference type="Proteomes" id="UP000002745"/>
    </source>
</evidence>
<dbReference type="RefSeq" id="WP_015828846.1">
    <property type="nucleotide sequence ID" value="NC_012982.1"/>
</dbReference>
<dbReference type="Proteomes" id="UP000002745">
    <property type="component" value="Chromosome"/>
</dbReference>
<protein>
    <recommendedName>
        <fullName evidence="3">Lipoprotein</fullName>
    </recommendedName>
</protein>
<dbReference type="eggNOG" id="ENOG5032R84">
    <property type="taxonomic scope" value="Bacteria"/>
</dbReference>
<sequence length="534" mass="56226">MRHFMIGASAIALLAACGADDDPKSKSVAAVEKSLDSMKIEEVKLPKLDFKAKDYGQTAEVLAALKLDGEANNLISFADSSTGKGGAVFKDVSIKPKDEDGPALIAKTMTFDGLNMTDEGPSFDRLVLADLSLADEEEGVNLSIGDISIVEPNAAASKFFAALIQGEEPEDIAPFSEWAFDRLSLSNLSVVATPDDEEGTVSATIGELSMASLADAIAGQTLFSDIKIDFDIPEAGDFPIVGSLNLGTMSLSNLQTAIFDEFAEAGSDPEKLAGVNSAMMKNYTSPIDQGFDQSIVEDLSLSVSGLSFTMPKSATKVVRNSDGVATGVVSPKTVMKLSADADGGQLGAQVAQALAMMDYSDLEMSIEAKASYDPETDETRYTDYSLDFKDAFALSFNGGAYNLLEALKGMVSGDGDSPDMDAFNKVKLSDLEISLEDKSILDRAFKVAADMQGMEAAQVKSMATGMLAMGTMQASQSGADMELVNQTVNALTAFIENSGTLTIKLDPEAPISVGDFEDPSKMTVEALGFSATAK</sequence>
<dbReference type="EMBL" id="CP001678">
    <property type="protein sequence ID" value="ACT60696.1"/>
    <property type="molecule type" value="Genomic_DNA"/>
</dbReference>
<gene>
    <name evidence="1" type="ordered locus">Hbal_3028</name>
</gene>
<dbReference type="PROSITE" id="PS51257">
    <property type="entry name" value="PROKAR_LIPOPROTEIN"/>
    <property type="match status" value="1"/>
</dbReference>
<dbReference type="KEGG" id="hba:Hbal_3028"/>
<organism evidence="1 2">
    <name type="scientific">Hirschia baltica (strain ATCC 49814 / DSM 5838 / IFAM 1418)</name>
    <dbReference type="NCBI Taxonomy" id="582402"/>
    <lineage>
        <taxon>Bacteria</taxon>
        <taxon>Pseudomonadati</taxon>
        <taxon>Pseudomonadota</taxon>
        <taxon>Alphaproteobacteria</taxon>
        <taxon>Hyphomonadales</taxon>
        <taxon>Hyphomonadaceae</taxon>
        <taxon>Hirschia</taxon>
    </lineage>
</organism>
<dbReference type="AlphaFoldDB" id="C6XRT6"/>
<evidence type="ECO:0008006" key="3">
    <source>
        <dbReference type="Google" id="ProtNLM"/>
    </source>
</evidence>
<dbReference type="OrthoDB" id="7623969at2"/>
<name>C6XRT6_HIRBI</name>
<proteinExistence type="predicted"/>
<evidence type="ECO:0000313" key="1">
    <source>
        <dbReference type="EMBL" id="ACT60696.1"/>
    </source>
</evidence>